<dbReference type="Proteomes" id="UP000235145">
    <property type="component" value="Unassembled WGS sequence"/>
</dbReference>
<comment type="caution">
    <text evidence="1">The sequence shown here is derived from an EMBL/GenBank/DDBJ whole genome shotgun (WGS) entry which is preliminary data.</text>
</comment>
<dbReference type="EMBL" id="NBSK02000005">
    <property type="protein sequence ID" value="KAJ0207203.1"/>
    <property type="molecule type" value="Genomic_DNA"/>
</dbReference>
<accession>A0A9R1VM79</accession>
<organism evidence="1 2">
    <name type="scientific">Lactuca sativa</name>
    <name type="common">Garden lettuce</name>
    <dbReference type="NCBI Taxonomy" id="4236"/>
    <lineage>
        <taxon>Eukaryota</taxon>
        <taxon>Viridiplantae</taxon>
        <taxon>Streptophyta</taxon>
        <taxon>Embryophyta</taxon>
        <taxon>Tracheophyta</taxon>
        <taxon>Spermatophyta</taxon>
        <taxon>Magnoliopsida</taxon>
        <taxon>eudicotyledons</taxon>
        <taxon>Gunneridae</taxon>
        <taxon>Pentapetalae</taxon>
        <taxon>asterids</taxon>
        <taxon>campanulids</taxon>
        <taxon>Asterales</taxon>
        <taxon>Asteraceae</taxon>
        <taxon>Cichorioideae</taxon>
        <taxon>Cichorieae</taxon>
        <taxon>Lactucinae</taxon>
        <taxon>Lactuca</taxon>
    </lineage>
</organism>
<gene>
    <name evidence="1" type="ORF">LSAT_V11C500241760</name>
</gene>
<proteinExistence type="predicted"/>
<evidence type="ECO:0000313" key="2">
    <source>
        <dbReference type="Proteomes" id="UP000235145"/>
    </source>
</evidence>
<reference evidence="1 2" key="1">
    <citation type="journal article" date="2017" name="Nat. Commun.">
        <title>Genome assembly with in vitro proximity ligation data and whole-genome triplication in lettuce.</title>
        <authorList>
            <person name="Reyes-Chin-Wo S."/>
            <person name="Wang Z."/>
            <person name="Yang X."/>
            <person name="Kozik A."/>
            <person name="Arikit S."/>
            <person name="Song C."/>
            <person name="Xia L."/>
            <person name="Froenicke L."/>
            <person name="Lavelle D.O."/>
            <person name="Truco M.J."/>
            <person name="Xia R."/>
            <person name="Zhu S."/>
            <person name="Xu C."/>
            <person name="Xu H."/>
            <person name="Xu X."/>
            <person name="Cox K."/>
            <person name="Korf I."/>
            <person name="Meyers B.C."/>
            <person name="Michelmore R.W."/>
        </authorList>
    </citation>
    <scope>NUCLEOTIDE SEQUENCE [LARGE SCALE GENOMIC DNA]</scope>
    <source>
        <strain evidence="2">cv. Salinas</strain>
        <tissue evidence="1">Seedlings</tissue>
    </source>
</reference>
<protein>
    <submittedName>
        <fullName evidence="1">Uncharacterized protein</fullName>
    </submittedName>
</protein>
<evidence type="ECO:0000313" key="1">
    <source>
        <dbReference type="EMBL" id="KAJ0207203.1"/>
    </source>
</evidence>
<keyword evidence="2" id="KW-1185">Reference proteome</keyword>
<dbReference type="AlphaFoldDB" id="A0A9R1VM79"/>
<name>A0A9R1VM79_LACSA</name>
<sequence>MEKLEASKEVISKNTNTSLDFENSSSLNEEPAIKIRSVSKLSAPNNKKKRARRVVRAYGTEETQISLLNPDLGWGATFIDNKIAHYWKQTVLSLLDLLKESCNDKTSDIITIEKLIQSKDIPVDELTNQISCLSIFAEKASQLNATKNISFKVPTSTTQMEVENNVDVNRVRSSSISIEKSVHIDNVDGYRIKDKCYTMTIIVGMNAVKSSGGLRERLSNAVAFNAGSQASLNKGNNVQNFLQHF</sequence>